<evidence type="ECO:0000259" key="2">
    <source>
        <dbReference type="Pfam" id="PF13026"/>
    </source>
</evidence>
<dbReference type="AlphaFoldDB" id="A0A174B3Y0"/>
<dbReference type="EMBL" id="CYZX01000004">
    <property type="protein sequence ID" value="CUN95113.1"/>
    <property type="molecule type" value="Genomic_DNA"/>
</dbReference>
<dbReference type="OrthoDB" id="1698687at2"/>
<accession>A0A174B3Y0</accession>
<organism evidence="3 4">
    <name type="scientific">Clostridium disporicum</name>
    <dbReference type="NCBI Taxonomy" id="84024"/>
    <lineage>
        <taxon>Bacteria</taxon>
        <taxon>Bacillati</taxon>
        <taxon>Bacillota</taxon>
        <taxon>Clostridia</taxon>
        <taxon>Eubacteriales</taxon>
        <taxon>Clostridiaceae</taxon>
        <taxon>Clostridium</taxon>
    </lineage>
</organism>
<evidence type="ECO:0000313" key="4">
    <source>
        <dbReference type="Proteomes" id="UP000095594"/>
    </source>
</evidence>
<feature type="signal peptide" evidence="1">
    <location>
        <begin position="1"/>
        <end position="22"/>
    </location>
</feature>
<keyword evidence="1" id="KW-0732">Signal</keyword>
<dbReference type="Pfam" id="PF13026">
    <property type="entry name" value="DUF3887"/>
    <property type="match status" value="1"/>
</dbReference>
<evidence type="ECO:0000313" key="3">
    <source>
        <dbReference type="EMBL" id="CUN95113.1"/>
    </source>
</evidence>
<evidence type="ECO:0000256" key="1">
    <source>
        <dbReference type="SAM" id="SignalP"/>
    </source>
</evidence>
<sequence length="130" mass="14684">MKKFIKVLSIILCLFMFVSCSAGKLSDAYNEDEVKAAAEEVINELNDKNYDGILEDSSDELKISLPDNKLQETWEGFSKDIGEFNSILNMTLAEKNGYAVAITNVKYDNKKVTFTLSFNKEMKLAGIYMK</sequence>
<name>A0A174B3Y0_9CLOT</name>
<dbReference type="Proteomes" id="UP000095594">
    <property type="component" value="Unassembled WGS sequence"/>
</dbReference>
<proteinExistence type="predicted"/>
<gene>
    <name evidence="3" type="ORF">ERS852471_00700</name>
</gene>
<feature type="domain" description="DUF3887" evidence="2">
    <location>
        <begin position="38"/>
        <end position="126"/>
    </location>
</feature>
<protein>
    <recommendedName>
        <fullName evidence="2">DUF3887 domain-containing protein</fullName>
    </recommendedName>
</protein>
<feature type="chain" id="PRO_5039420933" description="DUF3887 domain-containing protein" evidence="1">
    <location>
        <begin position="23"/>
        <end position="130"/>
    </location>
</feature>
<dbReference type="PROSITE" id="PS51257">
    <property type="entry name" value="PROKAR_LIPOPROTEIN"/>
    <property type="match status" value="1"/>
</dbReference>
<dbReference type="RefSeq" id="WP_055263974.1">
    <property type="nucleotide sequence ID" value="NZ_CABIXQ010000004.1"/>
</dbReference>
<dbReference type="Gene3D" id="3.10.450.590">
    <property type="match status" value="1"/>
</dbReference>
<dbReference type="InterPro" id="IPR024981">
    <property type="entry name" value="DUF3887"/>
</dbReference>
<reference evidence="3 4" key="1">
    <citation type="submission" date="2015-09" db="EMBL/GenBank/DDBJ databases">
        <authorList>
            <consortium name="Pathogen Informatics"/>
        </authorList>
    </citation>
    <scope>NUCLEOTIDE SEQUENCE [LARGE SCALE GENOMIC DNA]</scope>
    <source>
        <strain evidence="3 4">2789STDY5834856</strain>
    </source>
</reference>